<dbReference type="GO" id="GO:0003723">
    <property type="term" value="F:RNA binding"/>
    <property type="evidence" value="ECO:0007669"/>
    <property type="project" value="TreeGrafter"/>
</dbReference>
<dbReference type="InterPro" id="IPR011545">
    <property type="entry name" value="DEAD/DEAH_box_helicase_dom"/>
</dbReference>
<dbReference type="GO" id="GO:0005524">
    <property type="term" value="F:ATP binding"/>
    <property type="evidence" value="ECO:0007669"/>
    <property type="project" value="UniProtKB-KW"/>
</dbReference>
<dbReference type="PANTHER" id="PTHR18934">
    <property type="entry name" value="ATP-DEPENDENT RNA HELICASE"/>
    <property type="match status" value="1"/>
</dbReference>
<feature type="domain" description="Helicase C-terminal" evidence="8">
    <location>
        <begin position="247"/>
        <end position="416"/>
    </location>
</feature>
<dbReference type="CDD" id="cd17917">
    <property type="entry name" value="DEXHc_RHA-like"/>
    <property type="match status" value="1"/>
</dbReference>
<evidence type="ECO:0000256" key="2">
    <source>
        <dbReference type="ARBA" id="ARBA00022741"/>
    </source>
</evidence>
<sequence>MSNQEKKGAFGFIVNEAVGKVEPVLVVVDKNGDAEVFDVLSVRQQASKSLPFDDYEAQFLDLVRQNQVVILAAETGAGKSTKGPLALLRAGLGGSKLIGVSEPRRPAATLLAKWVAELYGTKLGDEVGYQIGQDRTLGSSTKLVYLTEGVLLNQLHSDPLLSRYSVIVLDEVHERGVNQDLLMALVKNVLPKRPDLKVVVMSATIDTDKFSKYFGNAPVLTVPGRVFPVEIRYAKETPENGNMVKAAIEKVLEILHSNEPGDILVFLPDQSTIMQVVSALEKEMERELSRYRFLPLYGSQAPDDQAEVFVVDHRRRVIVATNIAETSLTIDPLGHTVDSGLIKATVYVDANMSALQVTEHSKAGCNQRAGRVGRTKGGICHRLYTREDFESRVEFTKPEILRMSLDQVLLDLRCMKHSLAEILALDLMDAPKPEQWKDAETRLKLLGALGADGEVTKDGFRMKKFHVEPMIGRMILEGEKHGCLEEVIVIAACLASTRPIFVAPKDKREEARRAKKAFDDPNSDLLTFLKVWRIWDQSEGDHRWARENFLSSRALSQVDRMRDQLIDTLEREGVEYSSSNNELALRKAVAAGLIVNIAQRTGEYNYAWNGRGTFISPGSALFGDDPPRLLVCTKVMESTSTRTNNRTGRPEQVTRAYMHNCHAIELAWLNELVPAEACVVDVTFETDYETKKDQLVYRRSWNGIELERKTLETIPESLIPFIAAWVTKQLADGYGFFCDSAPQLVKIKKRIAPAIPLYVFGDERRQLMQPTMELFTKAIAKKIAGKPTIELVLAAVNAITAEDILIGDALKVYQAQHAAEMQREREETEARARREQNLREQQERMLEQQRKSREKAAQERAERERIEAERCVTVRSNVVRLPESLVDQRELILLWLSELEEAKTALQAELAWVETLKRGVVKGEIIALTFRDRGDGFMVADWKRELVMAPANDLAHYPKSNESWWCHVIPRNGPTQILLCRKVGKKRADIEKILQDGLEMFPGLPSQLLQ</sequence>
<dbReference type="InterPro" id="IPR014001">
    <property type="entry name" value="Helicase_ATP-bd"/>
</dbReference>
<dbReference type="Gene3D" id="1.20.120.1080">
    <property type="match status" value="1"/>
</dbReference>
<name>A0A1F7VC46_9BACT</name>
<comment type="caution">
    <text evidence="9">The sequence shown here is derived from an EMBL/GenBank/DDBJ whole genome shotgun (WGS) entry which is preliminary data.</text>
</comment>
<dbReference type="Pfam" id="PF00270">
    <property type="entry name" value="DEAD"/>
    <property type="match status" value="1"/>
</dbReference>
<evidence type="ECO:0000259" key="7">
    <source>
        <dbReference type="PROSITE" id="PS51192"/>
    </source>
</evidence>
<dbReference type="InterPro" id="IPR001650">
    <property type="entry name" value="Helicase_C-like"/>
</dbReference>
<keyword evidence="5" id="KW-0067">ATP-binding</keyword>
<evidence type="ECO:0000256" key="1">
    <source>
        <dbReference type="ARBA" id="ARBA00008792"/>
    </source>
</evidence>
<evidence type="ECO:0000256" key="6">
    <source>
        <dbReference type="SAM" id="MobiDB-lite"/>
    </source>
</evidence>
<dbReference type="Pfam" id="PF07717">
    <property type="entry name" value="OB_NTP_bind"/>
    <property type="match status" value="1"/>
</dbReference>
<dbReference type="InterPro" id="IPR027417">
    <property type="entry name" value="P-loop_NTPase"/>
</dbReference>
<dbReference type="Gene3D" id="3.40.50.300">
    <property type="entry name" value="P-loop containing nucleotide triphosphate hydrolases"/>
    <property type="match status" value="2"/>
</dbReference>
<dbReference type="GO" id="GO:0004386">
    <property type="term" value="F:helicase activity"/>
    <property type="evidence" value="ECO:0007669"/>
    <property type="project" value="UniProtKB-KW"/>
</dbReference>
<keyword evidence="4" id="KW-0347">Helicase</keyword>
<evidence type="ECO:0000256" key="5">
    <source>
        <dbReference type="ARBA" id="ARBA00022840"/>
    </source>
</evidence>
<evidence type="ECO:0008006" key="11">
    <source>
        <dbReference type="Google" id="ProtNLM"/>
    </source>
</evidence>
<dbReference type="InterPro" id="IPR007502">
    <property type="entry name" value="Helicase-assoc_dom"/>
</dbReference>
<dbReference type="SMART" id="SM00490">
    <property type="entry name" value="HELICc"/>
    <property type="match status" value="1"/>
</dbReference>
<dbReference type="AlphaFoldDB" id="A0A1F7VC46"/>
<dbReference type="PANTHER" id="PTHR18934:SF99">
    <property type="entry name" value="ATP-DEPENDENT RNA HELICASE DHX37-RELATED"/>
    <property type="match status" value="1"/>
</dbReference>
<evidence type="ECO:0000313" key="10">
    <source>
        <dbReference type="Proteomes" id="UP000176593"/>
    </source>
</evidence>
<dbReference type="FunFam" id="3.40.50.300:FF:002125">
    <property type="entry name" value="ATP-dependent helicase HrpB"/>
    <property type="match status" value="1"/>
</dbReference>
<dbReference type="InterPro" id="IPR011709">
    <property type="entry name" value="DEAD-box_helicase_OB_fold"/>
</dbReference>
<dbReference type="SUPFAM" id="SSF52540">
    <property type="entry name" value="P-loop containing nucleoside triphosphate hydrolases"/>
    <property type="match status" value="1"/>
</dbReference>
<evidence type="ECO:0000313" key="9">
    <source>
        <dbReference type="EMBL" id="OGL88110.1"/>
    </source>
</evidence>
<dbReference type="SMART" id="SM00847">
    <property type="entry name" value="HA2"/>
    <property type="match status" value="1"/>
</dbReference>
<evidence type="ECO:0000259" key="8">
    <source>
        <dbReference type="PROSITE" id="PS51194"/>
    </source>
</evidence>
<dbReference type="SMART" id="SM00487">
    <property type="entry name" value="DEXDc"/>
    <property type="match status" value="1"/>
</dbReference>
<dbReference type="InterPro" id="IPR002464">
    <property type="entry name" value="DNA/RNA_helicase_DEAH_CS"/>
</dbReference>
<reference evidence="9 10" key="1">
    <citation type="journal article" date="2016" name="Nat. Commun.">
        <title>Thousands of microbial genomes shed light on interconnected biogeochemical processes in an aquifer system.</title>
        <authorList>
            <person name="Anantharaman K."/>
            <person name="Brown C.T."/>
            <person name="Hug L.A."/>
            <person name="Sharon I."/>
            <person name="Castelle C.J."/>
            <person name="Probst A.J."/>
            <person name="Thomas B.C."/>
            <person name="Singh A."/>
            <person name="Wilkins M.J."/>
            <person name="Karaoz U."/>
            <person name="Brodie E.L."/>
            <person name="Williams K.H."/>
            <person name="Hubbard S.S."/>
            <person name="Banfield J.F."/>
        </authorList>
    </citation>
    <scope>NUCLEOTIDE SEQUENCE [LARGE SCALE GENOMIC DNA]</scope>
</reference>
<dbReference type="CDD" id="cd18791">
    <property type="entry name" value="SF2_C_RHA"/>
    <property type="match status" value="1"/>
</dbReference>
<evidence type="ECO:0000256" key="3">
    <source>
        <dbReference type="ARBA" id="ARBA00022801"/>
    </source>
</evidence>
<dbReference type="GO" id="GO:0016787">
    <property type="term" value="F:hydrolase activity"/>
    <property type="evidence" value="ECO:0007669"/>
    <property type="project" value="UniProtKB-KW"/>
</dbReference>
<dbReference type="PROSITE" id="PS51192">
    <property type="entry name" value="HELICASE_ATP_BIND_1"/>
    <property type="match status" value="1"/>
</dbReference>
<dbReference type="EMBL" id="MGEQ01000001">
    <property type="protein sequence ID" value="OGL88110.1"/>
    <property type="molecule type" value="Genomic_DNA"/>
</dbReference>
<dbReference type="Pfam" id="PF21010">
    <property type="entry name" value="HA2_C"/>
    <property type="match status" value="1"/>
</dbReference>
<feature type="domain" description="Helicase ATP-binding" evidence="7">
    <location>
        <begin position="60"/>
        <end position="223"/>
    </location>
</feature>
<evidence type="ECO:0000256" key="4">
    <source>
        <dbReference type="ARBA" id="ARBA00022806"/>
    </source>
</evidence>
<organism evidence="9 10">
    <name type="scientific">Candidatus Uhrbacteria bacterium RIFCSPLOWO2_02_FULL_48_18</name>
    <dbReference type="NCBI Taxonomy" id="1802408"/>
    <lineage>
        <taxon>Bacteria</taxon>
        <taxon>Candidatus Uhriibacteriota</taxon>
    </lineage>
</organism>
<feature type="region of interest" description="Disordered" evidence="6">
    <location>
        <begin position="841"/>
        <end position="862"/>
    </location>
</feature>
<comment type="similarity">
    <text evidence="1">Belongs to the DEAD box helicase family. DEAH subfamily.</text>
</comment>
<dbReference type="Proteomes" id="UP000176593">
    <property type="component" value="Unassembled WGS sequence"/>
</dbReference>
<dbReference type="Pfam" id="PF00271">
    <property type="entry name" value="Helicase_C"/>
    <property type="match status" value="1"/>
</dbReference>
<keyword evidence="3" id="KW-0378">Hydrolase</keyword>
<keyword evidence="2" id="KW-0547">Nucleotide-binding</keyword>
<accession>A0A1F7VC46</accession>
<gene>
    <name evidence="9" type="ORF">A3I41_00050</name>
</gene>
<protein>
    <recommendedName>
        <fullName evidence="11">ATP-dependent RNA helicase HrpA</fullName>
    </recommendedName>
</protein>
<proteinExistence type="inferred from homology"/>
<dbReference type="PROSITE" id="PS51194">
    <property type="entry name" value="HELICASE_CTER"/>
    <property type="match status" value="1"/>
</dbReference>
<dbReference type="PROSITE" id="PS00690">
    <property type="entry name" value="DEAH_ATP_HELICASE"/>
    <property type="match status" value="1"/>
</dbReference>